<dbReference type="AlphaFoldDB" id="A0AA95GCF4"/>
<keyword evidence="2" id="KW-1043">Host membrane</keyword>
<keyword evidence="5" id="KW-1133">Transmembrane helix</keyword>
<gene>
    <name evidence="7" type="primary">sctE</name>
    <name evidence="7" type="ORF">QE207_11790</name>
</gene>
<evidence type="ECO:0000256" key="2">
    <source>
        <dbReference type="ARBA" id="ARBA00022870"/>
    </source>
</evidence>
<dbReference type="RefSeq" id="WP_280628707.1">
    <property type="nucleotide sequence ID" value="NZ_CP123498.1"/>
</dbReference>
<evidence type="ECO:0000313" key="7">
    <source>
        <dbReference type="EMBL" id="WGL94404.1"/>
    </source>
</evidence>
<proteinExistence type="inferred from homology"/>
<feature type="transmembrane region" description="Helical" evidence="5">
    <location>
        <begin position="166"/>
        <end position="199"/>
    </location>
</feature>
<sequence length="382" mass="39600">MSAITTKPDTSSVQSLVNSSPITPIAKKSTANIALEKSPALSATKPSLQPNRVLLPEPNANLAAKSTNSDTLLAKLNVLQQEVVPAIDVKSSLKLLSLALTSPASFEVELSKVTSELQTNQQKLKLEDIQRIKQQNALKMDENQTKIQESEDAVKQSQKSGLAAKIFGWISTAISAVVGAILVATGVGAVAGALMIAGAVVSAANQIVQEAAAAGLISPETMKWLGPTLMGIQIAVGIASIAVSFGGPAATAIAQVGAKIGGKAAEVTAKLPGMLSSGVTATTQSVANNVKTGLEVGNLVADVGETASQLASSITHSIASDKIADAKMLESVMTMSQSILDKLNSELAKMTDDYQQVMETLTQMIHEKGEVLRELAVRPKTI</sequence>
<dbReference type="InterPro" id="IPR006972">
    <property type="entry name" value="BipB-like_C"/>
</dbReference>
<dbReference type="Proteomes" id="UP001177597">
    <property type="component" value="Chromosome"/>
</dbReference>
<dbReference type="GO" id="GO:0033644">
    <property type="term" value="C:host cell membrane"/>
    <property type="evidence" value="ECO:0007669"/>
    <property type="project" value="UniProtKB-SubCell"/>
</dbReference>
<evidence type="ECO:0000256" key="4">
    <source>
        <dbReference type="ARBA" id="ARBA00035640"/>
    </source>
</evidence>
<reference evidence="7" key="1">
    <citation type="submission" date="2023-04" db="EMBL/GenBank/DDBJ databases">
        <title>Genome dynamics across the evolutionary transition to endosymbiosis.</title>
        <authorList>
            <person name="Siozios S."/>
            <person name="Nadal-Jimenez P."/>
            <person name="Azagi T."/>
            <person name="Sprong H."/>
            <person name="Frost C.L."/>
            <person name="Parratt S.R."/>
            <person name="Taylor G."/>
            <person name="Brettell L."/>
            <person name="Lew K.C."/>
            <person name="Croft L."/>
            <person name="King K.C."/>
            <person name="Brockhurst M.A."/>
            <person name="Hypsa V."/>
            <person name="Novakova E."/>
            <person name="Darby A.C."/>
            <person name="Hurst G.D.D."/>
        </authorList>
    </citation>
    <scope>NUCLEOTIDE SEQUENCE</scope>
    <source>
        <strain evidence="7">AIh</strain>
    </source>
</reference>
<keyword evidence="5" id="KW-0472">Membrane</keyword>
<keyword evidence="3" id="KW-0843">Virulence</keyword>
<feature type="domain" description="Translocator protein BipB-like C-terminal" evidence="6">
    <location>
        <begin position="107"/>
        <end position="376"/>
    </location>
</feature>
<evidence type="ECO:0000259" key="6">
    <source>
        <dbReference type="Pfam" id="PF04888"/>
    </source>
</evidence>
<accession>A0AA95GCF4</accession>
<organism evidence="7 8">
    <name type="scientific">Arsenophonus nasoniae</name>
    <name type="common">son-killer infecting Nasonia vitripennis</name>
    <dbReference type="NCBI Taxonomy" id="638"/>
    <lineage>
        <taxon>Bacteria</taxon>
        <taxon>Pseudomonadati</taxon>
        <taxon>Pseudomonadota</taxon>
        <taxon>Gammaproteobacteria</taxon>
        <taxon>Enterobacterales</taxon>
        <taxon>Morganellaceae</taxon>
        <taxon>Arsenophonus</taxon>
    </lineage>
</organism>
<evidence type="ECO:0000256" key="5">
    <source>
        <dbReference type="SAM" id="Phobius"/>
    </source>
</evidence>
<comment type="similarity">
    <text evidence="4">Belongs to the SctE/SipB/YopB family.</text>
</comment>
<evidence type="ECO:0000256" key="1">
    <source>
        <dbReference type="ARBA" id="ARBA00004301"/>
    </source>
</evidence>
<evidence type="ECO:0000313" key="8">
    <source>
        <dbReference type="Proteomes" id="UP001177597"/>
    </source>
</evidence>
<protein>
    <submittedName>
        <fullName evidence="7">Type III secretion system translocon subunit SctE</fullName>
    </submittedName>
</protein>
<comment type="subcellular location">
    <subcellularLocation>
        <location evidence="1">Host membrane</location>
        <topology evidence="1">Multi-pass membrane protein</topology>
    </subcellularLocation>
</comment>
<keyword evidence="5" id="KW-0812">Transmembrane</keyword>
<name>A0AA95GCF4_9GAMM</name>
<dbReference type="EMBL" id="CP123498">
    <property type="protein sequence ID" value="WGL94404.1"/>
    <property type="molecule type" value="Genomic_DNA"/>
</dbReference>
<dbReference type="Pfam" id="PF04888">
    <property type="entry name" value="SseC"/>
    <property type="match status" value="1"/>
</dbReference>
<evidence type="ECO:0000256" key="3">
    <source>
        <dbReference type="ARBA" id="ARBA00023026"/>
    </source>
</evidence>